<feature type="compositionally biased region" description="Basic and acidic residues" evidence="13">
    <location>
        <begin position="385"/>
        <end position="416"/>
    </location>
</feature>
<feature type="compositionally biased region" description="Pro residues" evidence="13">
    <location>
        <begin position="857"/>
        <end position="871"/>
    </location>
</feature>
<evidence type="ECO:0000256" key="2">
    <source>
        <dbReference type="ARBA" id="ARBA00006485"/>
    </source>
</evidence>
<dbReference type="Proteomes" id="UP001201163">
    <property type="component" value="Unassembled WGS sequence"/>
</dbReference>
<feature type="compositionally biased region" description="Basic and acidic residues" evidence="13">
    <location>
        <begin position="922"/>
        <end position="940"/>
    </location>
</feature>
<gene>
    <name evidence="15" type="ORF">EDB92DRAFT_1933185</name>
</gene>
<feature type="compositionally biased region" description="Low complexity" evidence="13">
    <location>
        <begin position="163"/>
        <end position="172"/>
    </location>
</feature>
<evidence type="ECO:0000256" key="3">
    <source>
        <dbReference type="ARBA" id="ARBA00022527"/>
    </source>
</evidence>
<keyword evidence="6 15" id="KW-0418">Kinase</keyword>
<dbReference type="Pfam" id="PF00069">
    <property type="entry name" value="Pkinase"/>
    <property type="match status" value="1"/>
</dbReference>
<dbReference type="PANTHER" id="PTHR24056:SF233">
    <property type="entry name" value="CYCLIN-DEPENDENT KINASE 9"/>
    <property type="match status" value="1"/>
</dbReference>
<protein>
    <submittedName>
        <fullName evidence="15">Kinase-like domain-containing protein</fullName>
    </submittedName>
</protein>
<name>A0AAD4LNI2_9AGAM</name>
<comment type="catalytic activity">
    <reaction evidence="10">
        <text>L-seryl-[protein] + ATP = O-phospho-L-seryl-[protein] + ADP + H(+)</text>
        <dbReference type="Rhea" id="RHEA:17989"/>
        <dbReference type="Rhea" id="RHEA-COMP:9863"/>
        <dbReference type="Rhea" id="RHEA-COMP:11604"/>
        <dbReference type="ChEBI" id="CHEBI:15378"/>
        <dbReference type="ChEBI" id="CHEBI:29999"/>
        <dbReference type="ChEBI" id="CHEBI:30616"/>
        <dbReference type="ChEBI" id="CHEBI:83421"/>
        <dbReference type="ChEBI" id="CHEBI:456216"/>
        <dbReference type="EC" id="2.7.11.22"/>
    </reaction>
</comment>
<keyword evidence="3" id="KW-0723">Serine/threonine-protein kinase</keyword>
<evidence type="ECO:0000256" key="13">
    <source>
        <dbReference type="SAM" id="MobiDB-lite"/>
    </source>
</evidence>
<feature type="compositionally biased region" description="Basic residues" evidence="13">
    <location>
        <begin position="201"/>
        <end position="215"/>
    </location>
</feature>
<dbReference type="PROSITE" id="PS00108">
    <property type="entry name" value="PROTEIN_KINASE_ST"/>
    <property type="match status" value="1"/>
</dbReference>
<feature type="region of interest" description="Disordered" evidence="13">
    <location>
        <begin position="76"/>
        <end position="431"/>
    </location>
</feature>
<dbReference type="InterPro" id="IPR000719">
    <property type="entry name" value="Prot_kinase_dom"/>
</dbReference>
<feature type="compositionally biased region" description="Low complexity" evidence="13">
    <location>
        <begin position="185"/>
        <end position="200"/>
    </location>
</feature>
<dbReference type="Gene3D" id="1.10.510.10">
    <property type="entry name" value="Transferase(Phosphotransferase) domain 1"/>
    <property type="match status" value="1"/>
</dbReference>
<comment type="similarity">
    <text evidence="2">Belongs to the protein kinase superfamily. CMGC Ser/Thr protein kinase family. CDC2/CDKX subfamily.</text>
</comment>
<evidence type="ECO:0000256" key="8">
    <source>
        <dbReference type="ARBA" id="ARBA00023242"/>
    </source>
</evidence>
<comment type="catalytic activity">
    <reaction evidence="11">
        <text>[DNA-directed RNA polymerase] + ATP = phospho-[DNA-directed RNA polymerase] + ADP + H(+)</text>
        <dbReference type="Rhea" id="RHEA:10216"/>
        <dbReference type="Rhea" id="RHEA-COMP:11321"/>
        <dbReference type="Rhea" id="RHEA-COMP:11322"/>
        <dbReference type="ChEBI" id="CHEBI:15378"/>
        <dbReference type="ChEBI" id="CHEBI:30616"/>
        <dbReference type="ChEBI" id="CHEBI:43176"/>
        <dbReference type="ChEBI" id="CHEBI:68546"/>
        <dbReference type="ChEBI" id="CHEBI:456216"/>
        <dbReference type="EC" id="2.7.11.23"/>
    </reaction>
</comment>
<evidence type="ECO:0000256" key="12">
    <source>
        <dbReference type="PROSITE-ProRule" id="PRU10141"/>
    </source>
</evidence>
<accession>A0AAD4LNI2</accession>
<feature type="compositionally biased region" description="Basic and acidic residues" evidence="13">
    <location>
        <begin position="118"/>
        <end position="127"/>
    </location>
</feature>
<dbReference type="AlphaFoldDB" id="A0AAD4LNI2"/>
<evidence type="ECO:0000313" key="16">
    <source>
        <dbReference type="Proteomes" id="UP001201163"/>
    </source>
</evidence>
<keyword evidence="4" id="KW-0808">Transferase</keyword>
<dbReference type="InterPro" id="IPR011009">
    <property type="entry name" value="Kinase-like_dom_sf"/>
</dbReference>
<evidence type="ECO:0000256" key="4">
    <source>
        <dbReference type="ARBA" id="ARBA00022679"/>
    </source>
</evidence>
<feature type="compositionally biased region" description="Basic and acidic residues" evidence="13">
    <location>
        <begin position="147"/>
        <end position="162"/>
    </location>
</feature>
<feature type="compositionally biased region" description="Acidic residues" evidence="13">
    <location>
        <begin position="32"/>
        <end position="41"/>
    </location>
</feature>
<dbReference type="Gene3D" id="3.30.200.20">
    <property type="entry name" value="Phosphorylase Kinase, domain 1"/>
    <property type="match status" value="1"/>
</dbReference>
<feature type="compositionally biased region" description="Low complexity" evidence="13">
    <location>
        <begin position="312"/>
        <end position="333"/>
    </location>
</feature>
<dbReference type="SMART" id="SM00220">
    <property type="entry name" value="S_TKc"/>
    <property type="match status" value="1"/>
</dbReference>
<dbReference type="GO" id="GO:0005524">
    <property type="term" value="F:ATP binding"/>
    <property type="evidence" value="ECO:0007669"/>
    <property type="project" value="UniProtKB-UniRule"/>
</dbReference>
<proteinExistence type="inferred from homology"/>
<feature type="compositionally biased region" description="Basic and acidic residues" evidence="13">
    <location>
        <begin position="254"/>
        <end position="266"/>
    </location>
</feature>
<evidence type="ECO:0000313" key="15">
    <source>
        <dbReference type="EMBL" id="KAH8998076.1"/>
    </source>
</evidence>
<evidence type="ECO:0000256" key="9">
    <source>
        <dbReference type="ARBA" id="ARBA00047811"/>
    </source>
</evidence>
<dbReference type="FunFam" id="1.10.510.10:FF:000415">
    <property type="entry name" value="CMGC/CDK/CRK7 protein kinase, variant"/>
    <property type="match status" value="1"/>
</dbReference>
<dbReference type="EMBL" id="JAKELL010000006">
    <property type="protein sequence ID" value="KAH8998076.1"/>
    <property type="molecule type" value="Genomic_DNA"/>
</dbReference>
<keyword evidence="16" id="KW-1185">Reference proteome</keyword>
<evidence type="ECO:0000256" key="5">
    <source>
        <dbReference type="ARBA" id="ARBA00022741"/>
    </source>
</evidence>
<dbReference type="InterPro" id="IPR050108">
    <property type="entry name" value="CDK"/>
</dbReference>
<dbReference type="GO" id="GO:0008353">
    <property type="term" value="F:RNA polymerase II CTD heptapeptide repeat kinase activity"/>
    <property type="evidence" value="ECO:0007669"/>
    <property type="project" value="UniProtKB-EC"/>
</dbReference>
<dbReference type="PROSITE" id="PS50011">
    <property type="entry name" value="PROTEIN_KINASE_DOM"/>
    <property type="match status" value="1"/>
</dbReference>
<evidence type="ECO:0000256" key="1">
    <source>
        <dbReference type="ARBA" id="ARBA00004123"/>
    </source>
</evidence>
<dbReference type="GO" id="GO:0005634">
    <property type="term" value="C:nucleus"/>
    <property type="evidence" value="ECO:0007669"/>
    <property type="project" value="UniProtKB-SubCell"/>
</dbReference>
<dbReference type="PANTHER" id="PTHR24056">
    <property type="entry name" value="CELL DIVISION PROTEIN KINASE"/>
    <property type="match status" value="1"/>
</dbReference>
<evidence type="ECO:0000256" key="10">
    <source>
        <dbReference type="ARBA" id="ARBA00048367"/>
    </source>
</evidence>
<feature type="compositionally biased region" description="Basic and acidic residues" evidence="13">
    <location>
        <begin position="285"/>
        <end position="311"/>
    </location>
</feature>
<organism evidence="15 16">
    <name type="scientific">Lactarius akahatsu</name>
    <dbReference type="NCBI Taxonomy" id="416441"/>
    <lineage>
        <taxon>Eukaryota</taxon>
        <taxon>Fungi</taxon>
        <taxon>Dikarya</taxon>
        <taxon>Basidiomycota</taxon>
        <taxon>Agaricomycotina</taxon>
        <taxon>Agaricomycetes</taxon>
        <taxon>Russulales</taxon>
        <taxon>Russulaceae</taxon>
        <taxon>Lactarius</taxon>
    </lineage>
</organism>
<dbReference type="InterPro" id="IPR008271">
    <property type="entry name" value="Ser/Thr_kinase_AS"/>
</dbReference>
<dbReference type="FunFam" id="3.30.200.20:FF:000124">
    <property type="entry name" value="Cyclin-dependent kinase 4"/>
    <property type="match status" value="1"/>
</dbReference>
<keyword evidence="8" id="KW-0539">Nucleus</keyword>
<keyword evidence="7 12" id="KW-0067">ATP-binding</keyword>
<evidence type="ECO:0000256" key="11">
    <source>
        <dbReference type="ARBA" id="ARBA00049280"/>
    </source>
</evidence>
<comment type="subcellular location">
    <subcellularLocation>
        <location evidence="1">Nucleus</location>
    </subcellularLocation>
</comment>
<feature type="domain" description="Protein kinase" evidence="14">
    <location>
        <begin position="453"/>
        <end position="756"/>
    </location>
</feature>
<feature type="compositionally biased region" description="Pro residues" evidence="13">
    <location>
        <begin position="787"/>
        <end position="809"/>
    </location>
</feature>
<feature type="region of interest" description="Disordered" evidence="13">
    <location>
        <begin position="777"/>
        <end position="940"/>
    </location>
</feature>
<feature type="compositionally biased region" description="Pro residues" evidence="13">
    <location>
        <begin position="835"/>
        <end position="848"/>
    </location>
</feature>
<dbReference type="SUPFAM" id="SSF56112">
    <property type="entry name" value="Protein kinase-like (PK-like)"/>
    <property type="match status" value="1"/>
</dbReference>
<dbReference type="InterPro" id="IPR017441">
    <property type="entry name" value="Protein_kinase_ATP_BS"/>
</dbReference>
<evidence type="ECO:0000256" key="7">
    <source>
        <dbReference type="ARBA" id="ARBA00022840"/>
    </source>
</evidence>
<feature type="compositionally biased region" description="Polar residues" evidence="13">
    <location>
        <begin position="350"/>
        <end position="359"/>
    </location>
</feature>
<comment type="caution">
    <text evidence="15">The sequence shown here is derived from an EMBL/GenBank/DDBJ whole genome shotgun (WGS) entry which is preliminary data.</text>
</comment>
<dbReference type="PROSITE" id="PS00107">
    <property type="entry name" value="PROTEIN_KINASE_ATP"/>
    <property type="match status" value="1"/>
</dbReference>
<sequence length="940" mass="104959">MPQGSSKRAAPTSPAGADARPRKRQERSSSPEEGELDDADLPESSSVPSSYLPSAPEIPLPVSGYSVKVKLPFKTKANPSADIGPVSGPPDSSKSGPVSANPDYYRPPLRPMLGGRSPDMEAGRGSRENGQVPGRSWKGRPQNNEPSYRDRNLSNRRPDRSPSRSSPGSPDGDYGRPGRSKTGARSRSGSSARSSSGSRSSSRKRNHRLPPHRFGRGSPSPLHSRRDGTPDLRDLRDRFDKQTHLRYDSASNRRNGERTQYRRDPPGDYYADDYYDSPGPSYHDYYGRDHERDRYGPRYEAARSRAIDHYRPASPRQPSLPRRPRSLSPHSARTPPQPRLPPPPSPPQSELQVQNSTISIPLPKKPPPPVVPRSPPSMPLLPTHSLDDNGEHGNEVHARSSEKDISRVGEKPKEHVPSSQPSRPLRPPLRRSREEEYKAYGRTFVGSGQHDDYDAMTKLGEGTFGEVHKAKHRPTGKLVALKRILMHNEKEGMPVTALREIKILKALRHPNVVELLDMFVVRSNGKDKPLSVYMVFPYMDHDLAGLLENDRVKLQPSQIKLYMKQLLEGTEYMHRNHILHRDMKAANLLISNNGSLRIADFGLARSYDPSAATVTTNTESSRGKERRYTNCVVTRWYRPPELLLGARNYGGEIDMWGVGCVLGEMFLRHPILPGNSDLDQLEKIWQMCGTPNQHTWPNFDTLPGCEGVKHHNQHPKRLKSVFEQFGAETCDLIDKLLTCNPAERISASHALEHDYFWTDPLPADPKTLPIYEASHEFDKRGRRQQPPQVPIAPPRPSEQPRLPPPPTITNPPLYYNRGPPTRDTFRAPPIARSGNPPPGYQPPHPQPPEYRSGAPMSLPPIHYPAQGPPPALYHLPSVPTGPPQGAPWDHKSRISHLPRRPPMPMGVDRPGDSRSSGGGRDGNQRARGERDRDHGGLNYG</sequence>
<reference evidence="15" key="1">
    <citation type="submission" date="2022-01" db="EMBL/GenBank/DDBJ databases">
        <title>Comparative genomics reveals a dynamic genome evolution in the ectomycorrhizal milk-cap (Lactarius) mushrooms.</title>
        <authorList>
            <consortium name="DOE Joint Genome Institute"/>
            <person name="Lebreton A."/>
            <person name="Tang N."/>
            <person name="Kuo A."/>
            <person name="LaButti K."/>
            <person name="Drula E."/>
            <person name="Barry K."/>
            <person name="Clum A."/>
            <person name="Lipzen A."/>
            <person name="Mousain D."/>
            <person name="Ng V."/>
            <person name="Wang R."/>
            <person name="Wang X."/>
            <person name="Dai Y."/>
            <person name="Henrissat B."/>
            <person name="Grigoriev I.V."/>
            <person name="Guerin-Laguette A."/>
            <person name="Yu F."/>
            <person name="Martin F.M."/>
        </authorList>
    </citation>
    <scope>NUCLEOTIDE SEQUENCE</scope>
    <source>
        <strain evidence="15">QP</strain>
    </source>
</reference>
<comment type="catalytic activity">
    <reaction evidence="9">
        <text>L-threonyl-[protein] + ATP = O-phospho-L-threonyl-[protein] + ADP + H(+)</text>
        <dbReference type="Rhea" id="RHEA:46608"/>
        <dbReference type="Rhea" id="RHEA-COMP:11060"/>
        <dbReference type="Rhea" id="RHEA-COMP:11605"/>
        <dbReference type="ChEBI" id="CHEBI:15378"/>
        <dbReference type="ChEBI" id="CHEBI:30013"/>
        <dbReference type="ChEBI" id="CHEBI:30616"/>
        <dbReference type="ChEBI" id="CHEBI:61977"/>
        <dbReference type="ChEBI" id="CHEBI:456216"/>
        <dbReference type="EC" id="2.7.11.22"/>
    </reaction>
</comment>
<feature type="region of interest" description="Disordered" evidence="13">
    <location>
        <begin position="1"/>
        <end position="62"/>
    </location>
</feature>
<evidence type="ECO:0000256" key="6">
    <source>
        <dbReference type="ARBA" id="ARBA00022777"/>
    </source>
</evidence>
<feature type="compositionally biased region" description="Basic and acidic residues" evidence="13">
    <location>
        <begin position="224"/>
        <end position="247"/>
    </location>
</feature>
<feature type="compositionally biased region" description="Low complexity" evidence="13">
    <location>
        <begin position="42"/>
        <end position="55"/>
    </location>
</feature>
<feature type="binding site" evidence="12">
    <location>
        <position position="482"/>
    </location>
    <ligand>
        <name>ATP</name>
        <dbReference type="ChEBI" id="CHEBI:30616"/>
    </ligand>
</feature>
<feature type="compositionally biased region" description="Pro residues" evidence="13">
    <location>
        <begin position="335"/>
        <end position="347"/>
    </location>
</feature>
<feature type="compositionally biased region" description="Pro residues" evidence="13">
    <location>
        <begin position="363"/>
        <end position="379"/>
    </location>
</feature>
<dbReference type="GO" id="GO:0004693">
    <property type="term" value="F:cyclin-dependent protein serine/threonine kinase activity"/>
    <property type="evidence" value="ECO:0007669"/>
    <property type="project" value="UniProtKB-EC"/>
</dbReference>
<evidence type="ECO:0000259" key="14">
    <source>
        <dbReference type="PROSITE" id="PS50011"/>
    </source>
</evidence>
<keyword evidence="5 12" id="KW-0547">Nucleotide-binding</keyword>